<organism evidence="1">
    <name type="scientific">marine sediment metagenome</name>
    <dbReference type="NCBI Taxonomy" id="412755"/>
    <lineage>
        <taxon>unclassified sequences</taxon>
        <taxon>metagenomes</taxon>
        <taxon>ecological metagenomes</taxon>
    </lineage>
</organism>
<accession>A0A0F9LL22</accession>
<proteinExistence type="predicted"/>
<comment type="caution">
    <text evidence="1">The sequence shown here is derived from an EMBL/GenBank/DDBJ whole genome shotgun (WGS) entry which is preliminary data.</text>
</comment>
<protein>
    <submittedName>
        <fullName evidence="1">Uncharacterized protein</fullName>
    </submittedName>
</protein>
<dbReference type="AlphaFoldDB" id="A0A0F9LL22"/>
<sequence length="43" mass="5147">MADKKFNLTEAEANALMWTMVLEEDETNDYLNENYPELEEEDF</sequence>
<name>A0A0F9LL22_9ZZZZ</name>
<gene>
    <name evidence="1" type="ORF">LCGC14_1264680</name>
</gene>
<evidence type="ECO:0000313" key="1">
    <source>
        <dbReference type="EMBL" id="KKM87866.1"/>
    </source>
</evidence>
<reference evidence="1" key="1">
    <citation type="journal article" date="2015" name="Nature">
        <title>Complex archaea that bridge the gap between prokaryotes and eukaryotes.</title>
        <authorList>
            <person name="Spang A."/>
            <person name="Saw J.H."/>
            <person name="Jorgensen S.L."/>
            <person name="Zaremba-Niedzwiedzka K."/>
            <person name="Martijn J."/>
            <person name="Lind A.E."/>
            <person name="van Eijk R."/>
            <person name="Schleper C."/>
            <person name="Guy L."/>
            <person name="Ettema T.J."/>
        </authorList>
    </citation>
    <scope>NUCLEOTIDE SEQUENCE</scope>
</reference>
<dbReference type="EMBL" id="LAZR01007042">
    <property type="protein sequence ID" value="KKM87866.1"/>
    <property type="molecule type" value="Genomic_DNA"/>
</dbReference>